<dbReference type="InterPro" id="IPR010982">
    <property type="entry name" value="Lambda_DNA-bd_dom_sf"/>
</dbReference>
<evidence type="ECO:0000256" key="1">
    <source>
        <dbReference type="SAM" id="MobiDB-lite"/>
    </source>
</evidence>
<proteinExistence type="predicted"/>
<comment type="caution">
    <text evidence="3">The sequence shown here is derived from an EMBL/GenBank/DDBJ whole genome shotgun (WGS) entry which is preliminary data.</text>
</comment>
<dbReference type="InterPro" id="IPR043917">
    <property type="entry name" value="DUF5753"/>
</dbReference>
<reference evidence="4" key="1">
    <citation type="journal article" date="2019" name="Int. J. Syst. Evol. Microbiol.">
        <title>The Global Catalogue of Microorganisms (GCM) 10K type strain sequencing project: providing services to taxonomists for standard genome sequencing and annotation.</title>
        <authorList>
            <consortium name="The Broad Institute Genomics Platform"/>
            <consortium name="The Broad Institute Genome Sequencing Center for Infectious Disease"/>
            <person name="Wu L."/>
            <person name="Ma J."/>
        </authorList>
    </citation>
    <scope>NUCLEOTIDE SEQUENCE [LARGE SCALE GENOMIC DNA]</scope>
    <source>
        <strain evidence="4">JCM 18303</strain>
    </source>
</reference>
<sequence>MVDVVRRGESPLGPGSGDGMRRGGPTVLRLMLGAQLRRLREARGISRQDAGYSIRASDAKISRLELGRVGYKQRDVADLLTLYGVEDEREREAFLTLAQQASSPGWWNKYSDVLPAWFEMYVGLEQAASVIRSYQVQFVPGLFQTADYARSVTLLGHPGAPPDDVDLRVDLRLARQEILTAGDAPRVWVVVDEAALRRPVGGASIMRSQLEHLVELTELPNVTLQAVPFQAGGHAAAGGPFSILRFSDPDVNDVAYLEQLTSALYLDKSVDVDNYLMVMDRLCAEAASPVETRKLLAKLIRSM</sequence>
<feature type="region of interest" description="Disordered" evidence="1">
    <location>
        <begin position="1"/>
        <end position="24"/>
    </location>
</feature>
<feature type="domain" description="DUF5753" evidence="2">
    <location>
        <begin position="119"/>
        <end position="297"/>
    </location>
</feature>
<dbReference type="Gene3D" id="1.10.260.40">
    <property type="entry name" value="lambda repressor-like DNA-binding domains"/>
    <property type="match status" value="1"/>
</dbReference>
<evidence type="ECO:0000313" key="4">
    <source>
        <dbReference type="Proteomes" id="UP001428817"/>
    </source>
</evidence>
<organism evidence="3 4">
    <name type="scientific">Pseudonocardia eucalypti</name>
    <dbReference type="NCBI Taxonomy" id="648755"/>
    <lineage>
        <taxon>Bacteria</taxon>
        <taxon>Bacillati</taxon>
        <taxon>Actinomycetota</taxon>
        <taxon>Actinomycetes</taxon>
        <taxon>Pseudonocardiales</taxon>
        <taxon>Pseudonocardiaceae</taxon>
        <taxon>Pseudonocardia</taxon>
    </lineage>
</organism>
<dbReference type="Proteomes" id="UP001428817">
    <property type="component" value="Unassembled WGS sequence"/>
</dbReference>
<name>A0ABP9QUA8_9PSEU</name>
<protein>
    <submittedName>
        <fullName evidence="3">Helix-turn-helix transcriptional regulator</fullName>
    </submittedName>
</protein>
<gene>
    <name evidence="3" type="ORF">GCM10023321_60490</name>
</gene>
<dbReference type="SUPFAM" id="SSF47413">
    <property type="entry name" value="lambda repressor-like DNA-binding domains"/>
    <property type="match status" value="1"/>
</dbReference>
<dbReference type="CDD" id="cd00093">
    <property type="entry name" value="HTH_XRE"/>
    <property type="match status" value="1"/>
</dbReference>
<keyword evidence="4" id="KW-1185">Reference proteome</keyword>
<dbReference type="Pfam" id="PF13560">
    <property type="entry name" value="HTH_31"/>
    <property type="match status" value="1"/>
</dbReference>
<accession>A0ABP9QUA8</accession>
<dbReference type="EMBL" id="BAABJP010000037">
    <property type="protein sequence ID" value="GAA5167557.1"/>
    <property type="molecule type" value="Genomic_DNA"/>
</dbReference>
<evidence type="ECO:0000313" key="3">
    <source>
        <dbReference type="EMBL" id="GAA5167557.1"/>
    </source>
</evidence>
<dbReference type="InterPro" id="IPR001387">
    <property type="entry name" value="Cro/C1-type_HTH"/>
</dbReference>
<dbReference type="Pfam" id="PF19054">
    <property type="entry name" value="DUF5753"/>
    <property type="match status" value="1"/>
</dbReference>
<evidence type="ECO:0000259" key="2">
    <source>
        <dbReference type="Pfam" id="PF19054"/>
    </source>
</evidence>